<reference evidence="1" key="1">
    <citation type="submission" date="2021-06" db="EMBL/GenBank/DDBJ databases">
        <authorList>
            <person name="Hodson N. C."/>
            <person name="Mongue J. A."/>
            <person name="Jaron S. K."/>
        </authorList>
    </citation>
    <scope>NUCLEOTIDE SEQUENCE</scope>
</reference>
<name>A0A8J2JE67_9HEXA</name>
<accession>A0A8J2JE67</accession>
<organism evidence="1 2">
    <name type="scientific">Allacma fusca</name>
    <dbReference type="NCBI Taxonomy" id="39272"/>
    <lineage>
        <taxon>Eukaryota</taxon>
        <taxon>Metazoa</taxon>
        <taxon>Ecdysozoa</taxon>
        <taxon>Arthropoda</taxon>
        <taxon>Hexapoda</taxon>
        <taxon>Collembola</taxon>
        <taxon>Symphypleona</taxon>
        <taxon>Sminthuridae</taxon>
        <taxon>Allacma</taxon>
    </lineage>
</organism>
<dbReference type="AlphaFoldDB" id="A0A8J2JE67"/>
<gene>
    <name evidence="1" type="ORF">AFUS01_LOCUS1992</name>
</gene>
<feature type="non-terminal residue" evidence="1">
    <location>
        <position position="1"/>
    </location>
</feature>
<proteinExistence type="predicted"/>
<dbReference type="Proteomes" id="UP000708208">
    <property type="component" value="Unassembled WGS sequence"/>
</dbReference>
<sequence length="25" mass="2781">SSPLGVTRTTLLFLDNLRVLSAFIF</sequence>
<dbReference type="EMBL" id="CAJVCH010011126">
    <property type="protein sequence ID" value="CAG7669435.1"/>
    <property type="molecule type" value="Genomic_DNA"/>
</dbReference>
<comment type="caution">
    <text evidence="1">The sequence shown here is derived from an EMBL/GenBank/DDBJ whole genome shotgun (WGS) entry which is preliminary data.</text>
</comment>
<evidence type="ECO:0000313" key="2">
    <source>
        <dbReference type="Proteomes" id="UP000708208"/>
    </source>
</evidence>
<evidence type="ECO:0000313" key="1">
    <source>
        <dbReference type="EMBL" id="CAG7669435.1"/>
    </source>
</evidence>
<protein>
    <submittedName>
        <fullName evidence="1">Uncharacterized protein</fullName>
    </submittedName>
</protein>
<keyword evidence="2" id="KW-1185">Reference proteome</keyword>